<evidence type="ECO:0000313" key="3">
    <source>
        <dbReference type="Proteomes" id="UP000465601"/>
    </source>
</evidence>
<keyword evidence="1" id="KW-0812">Transmembrane</keyword>
<organism evidence="2 3">
    <name type="scientific">Alkaliphilus serpentinus</name>
    <dbReference type="NCBI Taxonomy" id="1482731"/>
    <lineage>
        <taxon>Bacteria</taxon>
        <taxon>Bacillati</taxon>
        <taxon>Bacillota</taxon>
        <taxon>Clostridia</taxon>
        <taxon>Peptostreptococcales</taxon>
        <taxon>Natronincolaceae</taxon>
        <taxon>Alkaliphilus</taxon>
    </lineage>
</organism>
<dbReference type="AlphaFoldDB" id="A0A833HLC7"/>
<comment type="caution">
    <text evidence="2">The sequence shown here is derived from an EMBL/GenBank/DDBJ whole genome shotgun (WGS) entry which is preliminary data.</text>
</comment>
<name>A0A833HLC7_9FIRM</name>
<keyword evidence="3" id="KW-1185">Reference proteome</keyword>
<keyword evidence="1" id="KW-1133">Transmembrane helix</keyword>
<keyword evidence="1" id="KW-0472">Membrane</keyword>
<protein>
    <submittedName>
        <fullName evidence="2">Uncharacterized protein</fullName>
    </submittedName>
</protein>
<accession>A0A833HLC7</accession>
<evidence type="ECO:0000313" key="2">
    <source>
        <dbReference type="EMBL" id="KAB3525657.1"/>
    </source>
</evidence>
<dbReference type="RefSeq" id="WP_151867144.1">
    <property type="nucleotide sequence ID" value="NZ_WBZB01000062.1"/>
</dbReference>
<sequence length="270" mass="31056">MLNEDTLSERLKNIEVNEIDVTSRVMNKIRSKKRTPRKIILIAAMIVMSVSMVFAGAWIVINQDGSYTIKTEQKTWFTQFDINDDVDKEIYELYTNVYKDLIEISNTEGKDLIGYYMDEGLEAPFVFTSNRLKRYSISKMEEFYSNYDHPWVEIVKNSVPSDYSLSGASVNTTYPKEYFNSWIEHAEMLAEEGLLYYEEIDSAEILALLRLDFAKASQGTVRHFTASINMVSINNSVQSRNSDSQIVSIEGYDGVFTNLSGNYKLLEVVY</sequence>
<dbReference type="EMBL" id="WBZB01000062">
    <property type="protein sequence ID" value="KAB3525657.1"/>
    <property type="molecule type" value="Genomic_DNA"/>
</dbReference>
<reference evidence="2 3" key="1">
    <citation type="submission" date="2019-10" db="EMBL/GenBank/DDBJ databases">
        <title>Alkaliphilus serpentinus sp. nov. and Alkaliphilus pronyensis sp. nov., two novel anaerobic alkaliphilic species isolated from the serpentinized-hosted hydrothermal field of the Prony Bay (New Caledonia).</title>
        <authorList>
            <person name="Postec A."/>
        </authorList>
    </citation>
    <scope>NUCLEOTIDE SEQUENCE [LARGE SCALE GENOMIC DNA]</scope>
    <source>
        <strain evidence="2 3">LacT</strain>
    </source>
</reference>
<evidence type="ECO:0000256" key="1">
    <source>
        <dbReference type="SAM" id="Phobius"/>
    </source>
</evidence>
<feature type="transmembrane region" description="Helical" evidence="1">
    <location>
        <begin position="39"/>
        <end position="61"/>
    </location>
</feature>
<gene>
    <name evidence="2" type="ORF">F8153_14890</name>
</gene>
<proteinExistence type="predicted"/>
<dbReference type="Proteomes" id="UP000465601">
    <property type="component" value="Unassembled WGS sequence"/>
</dbReference>